<dbReference type="SUPFAM" id="SSF52540">
    <property type="entry name" value="P-loop containing nucleoside triphosphate hydrolases"/>
    <property type="match status" value="1"/>
</dbReference>
<dbReference type="Pfam" id="PF13855">
    <property type="entry name" value="LRR_8"/>
    <property type="match status" value="1"/>
</dbReference>
<feature type="domain" description="Disease resistance protein At4g27190-like leucine-rich repeats" evidence="8">
    <location>
        <begin position="880"/>
        <end position="1001"/>
    </location>
</feature>
<sequence length="1050" mass="119424">MDFLITIAGVIVNHTWVPISRQFGYLISYKRNIKKLEIKFDELDALRQVVQGKVDAARHERLEEVNTEVQTWLTKVNTMEEEVKRIKDKASLISNNCFLPMNLHYKLGREAAHHKETTVCLIRTGNFDCVSHPCPPPSTTDSLSFNGDYAIFNSRKSNEEKILEALKDEAVHSIGLWGMRGVGRTTLVKEVVKQAKGLFGRVVMVTASQNIDLNRFQTDIANSLGLFFEEDRLGLGLGLGLGVRTWDSQMRVFKLEKKLRDSKKKVLVIFHDLQETFNLSSVGIKLPQMGTNCKVVITARNKYVCYGMKCQEIVEMRALTEEESWSLFRSRAGDEVESPTMKELARNVARECAGLPLALVFLVTTLKGKSPEIWNTMLERLRGSMEVDLPCVSKQVFQSIQLSFDLLESEAAKSCFLHCCLYPEDKNIPNNELMHMMVGGGLLTDVETLNEAQSRVDQLLERLKACGLLLQDMYIGCVRMPDVVRDVATSLCAKDHTFYVGAAGRFRAEWPRHTESEMQNCRRLSLMHSNIADLPPDPMEYPKLETLILRDNRWLSSIPEMFFLHMGSLMVLDLSSTNISSLPKSLSCLTNLRVFNLRNCRFLKDISHINGLKMLEMLDLEGSPVSIAPEGVGWAQNVRFINLRCHIRFLMPPSLDDYFSKVLPRFHRLEQLFMDKFAGSFRELLRLRHLTHLFITEAVDLDDPISHEPISPGSWPDGLLNFSLSFLQDRKLHFFVRNKRRCLKLMGTKPLAVWAKRLLETTITLVLTKFQETELISLNSDIPWLALSSLENLKVVKWQNLTKLLGDELSLHEEMHLSQLKKMTIDNCPRLTGLIPTSLWRSMQKLEHLKVKHCPMMLELFPCDHKIENCQEMSEMPSSCTSLQAPCYFQGLRKLKIRSCPRLRHLFSDKQAKNMQHLIELSITDCAALKTVVISTENKEEASASTSTHVADHESDNSPFPNLRQLVLYDLPQLTAFHHLAATPMGWSGLHSCMILGCPKLEPSAERIQLIRARKNKAGGVKAQEEEGKEEEAGSAKGEEEEAGDLEPDW</sequence>
<keyword evidence="5" id="KW-0175">Coiled coil</keyword>
<dbReference type="Gene3D" id="3.40.50.300">
    <property type="entry name" value="P-loop containing nucleotide triphosphate hydrolases"/>
    <property type="match status" value="1"/>
</dbReference>
<dbReference type="Pfam" id="PF23247">
    <property type="entry name" value="LRR_RPS2"/>
    <property type="match status" value="2"/>
</dbReference>
<evidence type="ECO:0000256" key="5">
    <source>
        <dbReference type="SAM" id="Coils"/>
    </source>
</evidence>
<feature type="compositionally biased region" description="Acidic residues" evidence="6">
    <location>
        <begin position="1039"/>
        <end position="1050"/>
    </location>
</feature>
<dbReference type="PANTHER" id="PTHR33463">
    <property type="entry name" value="NB-ARC DOMAIN-CONTAINING PROTEIN-RELATED"/>
    <property type="match status" value="1"/>
</dbReference>
<dbReference type="GO" id="GO:0006952">
    <property type="term" value="P:defense response"/>
    <property type="evidence" value="ECO:0007669"/>
    <property type="project" value="UniProtKB-KW"/>
</dbReference>
<dbReference type="InterPro" id="IPR057135">
    <property type="entry name" value="At4g27190-like_LRR"/>
</dbReference>
<keyword evidence="2" id="KW-0677">Repeat</keyword>
<keyword evidence="4" id="KW-0067">ATP-binding</keyword>
<name>A0AB40CJ61_DIOCR</name>
<dbReference type="InterPro" id="IPR042197">
    <property type="entry name" value="Apaf_helical"/>
</dbReference>
<evidence type="ECO:0000259" key="7">
    <source>
        <dbReference type="Pfam" id="PF00931"/>
    </source>
</evidence>
<feature type="domain" description="NB-ARC" evidence="7">
    <location>
        <begin position="158"/>
        <end position="333"/>
    </location>
</feature>
<organism evidence="9 10">
    <name type="scientific">Dioscorea cayennensis subsp. rotundata</name>
    <name type="common">White Guinea yam</name>
    <name type="synonym">Dioscorea rotundata</name>
    <dbReference type="NCBI Taxonomy" id="55577"/>
    <lineage>
        <taxon>Eukaryota</taxon>
        <taxon>Viridiplantae</taxon>
        <taxon>Streptophyta</taxon>
        <taxon>Embryophyta</taxon>
        <taxon>Tracheophyta</taxon>
        <taxon>Spermatophyta</taxon>
        <taxon>Magnoliopsida</taxon>
        <taxon>Liliopsida</taxon>
        <taxon>Dioscoreales</taxon>
        <taxon>Dioscoreaceae</taxon>
        <taxon>Dioscorea</taxon>
    </lineage>
</organism>
<feature type="region of interest" description="Disordered" evidence="6">
    <location>
        <begin position="1015"/>
        <end position="1050"/>
    </location>
</feature>
<evidence type="ECO:0000259" key="8">
    <source>
        <dbReference type="Pfam" id="PF23247"/>
    </source>
</evidence>
<dbReference type="Gene3D" id="1.10.8.430">
    <property type="entry name" value="Helical domain of apoptotic protease-activating factors"/>
    <property type="match status" value="1"/>
</dbReference>
<dbReference type="SUPFAM" id="SSF52058">
    <property type="entry name" value="L domain-like"/>
    <property type="match status" value="1"/>
</dbReference>
<gene>
    <name evidence="10" type="primary">LOC120277250</name>
</gene>
<accession>A0AB40CJ61</accession>
<evidence type="ECO:0000313" key="10">
    <source>
        <dbReference type="RefSeq" id="XP_039139941.1"/>
    </source>
</evidence>
<dbReference type="InterPro" id="IPR036388">
    <property type="entry name" value="WH-like_DNA-bd_sf"/>
</dbReference>
<dbReference type="PROSITE" id="PS51450">
    <property type="entry name" value="LRR"/>
    <property type="match status" value="1"/>
</dbReference>
<evidence type="ECO:0000256" key="6">
    <source>
        <dbReference type="SAM" id="MobiDB-lite"/>
    </source>
</evidence>
<protein>
    <submittedName>
        <fullName evidence="10">Disease resistance protein UNI-like</fullName>
    </submittedName>
</protein>
<evidence type="ECO:0000256" key="2">
    <source>
        <dbReference type="ARBA" id="ARBA00022737"/>
    </source>
</evidence>
<dbReference type="Gene3D" id="3.80.10.10">
    <property type="entry name" value="Ribonuclease Inhibitor"/>
    <property type="match status" value="2"/>
</dbReference>
<keyword evidence="4" id="KW-0547">Nucleotide-binding</keyword>
<dbReference type="AlphaFoldDB" id="A0AB40CJ61"/>
<dbReference type="InterPro" id="IPR002182">
    <property type="entry name" value="NB-ARC"/>
</dbReference>
<evidence type="ECO:0000256" key="1">
    <source>
        <dbReference type="ARBA" id="ARBA00008894"/>
    </source>
</evidence>
<proteinExistence type="inferred from homology"/>
<dbReference type="PANTHER" id="PTHR33463:SF218">
    <property type="entry name" value="DISEASE RESISTANCE PROTEIN RPS2-LIKE"/>
    <property type="match status" value="1"/>
</dbReference>
<evidence type="ECO:0000256" key="4">
    <source>
        <dbReference type="ARBA" id="ARBA00022840"/>
    </source>
</evidence>
<dbReference type="Proteomes" id="UP001515500">
    <property type="component" value="Chromosome 15"/>
</dbReference>
<dbReference type="GO" id="GO:0005524">
    <property type="term" value="F:ATP binding"/>
    <property type="evidence" value="ECO:0007669"/>
    <property type="project" value="UniProtKB-KW"/>
</dbReference>
<feature type="coiled-coil region" evidence="5">
    <location>
        <begin position="26"/>
        <end position="96"/>
    </location>
</feature>
<dbReference type="RefSeq" id="XP_039139941.1">
    <property type="nucleotide sequence ID" value="XM_039284007.1"/>
</dbReference>
<dbReference type="InterPro" id="IPR050905">
    <property type="entry name" value="Plant_NBS-LRR"/>
</dbReference>
<dbReference type="Gene3D" id="1.10.10.10">
    <property type="entry name" value="Winged helix-like DNA-binding domain superfamily/Winged helix DNA-binding domain"/>
    <property type="match status" value="1"/>
</dbReference>
<dbReference type="InterPro" id="IPR001611">
    <property type="entry name" value="Leu-rich_rpt"/>
</dbReference>
<dbReference type="Pfam" id="PF00931">
    <property type="entry name" value="NB-ARC"/>
    <property type="match status" value="1"/>
</dbReference>
<feature type="domain" description="Disease resistance protein At4g27190-like leucine-rich repeats" evidence="8">
    <location>
        <begin position="786"/>
        <end position="854"/>
    </location>
</feature>
<dbReference type="PRINTS" id="PR00364">
    <property type="entry name" value="DISEASERSIST"/>
</dbReference>
<comment type="similarity">
    <text evidence="1">Belongs to the disease resistance NB-LRR family.</text>
</comment>
<reference evidence="10" key="1">
    <citation type="submission" date="2025-08" db="UniProtKB">
        <authorList>
            <consortium name="RefSeq"/>
        </authorList>
    </citation>
    <scope>IDENTIFICATION</scope>
</reference>
<feature type="compositionally biased region" description="Basic and acidic residues" evidence="6">
    <location>
        <begin position="1023"/>
        <end position="1038"/>
    </location>
</feature>
<evidence type="ECO:0000313" key="9">
    <source>
        <dbReference type="Proteomes" id="UP001515500"/>
    </source>
</evidence>
<dbReference type="InterPro" id="IPR032675">
    <property type="entry name" value="LRR_dom_sf"/>
</dbReference>
<dbReference type="GeneID" id="120277250"/>
<dbReference type="InterPro" id="IPR027417">
    <property type="entry name" value="P-loop_NTPase"/>
</dbReference>
<dbReference type="GO" id="GO:0043531">
    <property type="term" value="F:ADP binding"/>
    <property type="evidence" value="ECO:0007669"/>
    <property type="project" value="InterPro"/>
</dbReference>
<keyword evidence="9" id="KW-1185">Reference proteome</keyword>
<keyword evidence="3" id="KW-0611">Plant defense</keyword>
<evidence type="ECO:0000256" key="3">
    <source>
        <dbReference type="ARBA" id="ARBA00022821"/>
    </source>
</evidence>